<keyword evidence="4" id="KW-0997">Cell inner membrane</keyword>
<feature type="transmembrane region" description="Helical" evidence="8">
    <location>
        <begin position="225"/>
        <end position="258"/>
    </location>
</feature>
<keyword evidence="3" id="KW-1003">Cell membrane</keyword>
<evidence type="ECO:0000256" key="4">
    <source>
        <dbReference type="ARBA" id="ARBA00022519"/>
    </source>
</evidence>
<evidence type="ECO:0000256" key="6">
    <source>
        <dbReference type="ARBA" id="ARBA00022989"/>
    </source>
</evidence>
<evidence type="ECO:0000256" key="5">
    <source>
        <dbReference type="ARBA" id="ARBA00022692"/>
    </source>
</evidence>
<evidence type="ECO:0008006" key="10">
    <source>
        <dbReference type="Google" id="ProtNLM"/>
    </source>
</evidence>
<feature type="transmembrane region" description="Helical" evidence="8">
    <location>
        <begin position="71"/>
        <end position="93"/>
    </location>
</feature>
<dbReference type="GO" id="GO:0022857">
    <property type="term" value="F:transmembrane transporter activity"/>
    <property type="evidence" value="ECO:0007669"/>
    <property type="project" value="InterPro"/>
</dbReference>
<dbReference type="EMBL" id="BARU01006069">
    <property type="protein sequence ID" value="GAH44829.1"/>
    <property type="molecule type" value="Genomic_DNA"/>
</dbReference>
<comment type="subcellular location">
    <subcellularLocation>
        <location evidence="1">Cell membrane</location>
        <topology evidence="1">Multi-pass membrane protein</topology>
    </subcellularLocation>
</comment>
<gene>
    <name evidence="9" type="ORF">S03H2_11925</name>
</gene>
<feature type="transmembrane region" description="Helical" evidence="8">
    <location>
        <begin position="138"/>
        <end position="160"/>
    </location>
</feature>
<feature type="transmembrane region" description="Helical" evidence="8">
    <location>
        <begin position="270"/>
        <end position="290"/>
    </location>
</feature>
<dbReference type="PANTHER" id="PTHR32196:SF21">
    <property type="entry name" value="ABC TRANSPORTER PERMEASE PROTEIN YPHD-RELATED"/>
    <property type="match status" value="1"/>
</dbReference>
<keyword evidence="2" id="KW-0813">Transport</keyword>
<dbReference type="AlphaFoldDB" id="X1GT88"/>
<proteinExistence type="predicted"/>
<keyword evidence="6 8" id="KW-1133">Transmembrane helix</keyword>
<name>X1GT88_9ZZZZ</name>
<sequence>MILCLVLSLLSDRFLTVGNLTNVLRQSTINLIIAIGMTYVILTAGIDLSVGAVLALATVVTADLLQRGVPILPTVVLGLLLGGVLGMANGLLISRVKVPAFVATLGMMTVARGLALTYTQGRPITGLPDAFRYIGTGYLGPIPMPIIVAGVTFIAGYILLTRTRMGMYIYAIGNNPIAAHYTGIATSNYTTFVYVLAGSLAALAGMILVARLDSAQPTAGISYEFDAIAAVVVGGTSFAGGEGSLMGTLLGVLVISVLNNGLNLLNVSSFYQPVVTGVVIALALLLYKAIR</sequence>
<evidence type="ECO:0000256" key="3">
    <source>
        <dbReference type="ARBA" id="ARBA00022475"/>
    </source>
</evidence>
<dbReference type="PANTHER" id="PTHR32196">
    <property type="entry name" value="ABC TRANSPORTER PERMEASE PROTEIN YPHD-RELATED-RELATED"/>
    <property type="match status" value="1"/>
</dbReference>
<dbReference type="CDD" id="cd06579">
    <property type="entry name" value="TM_PBP1_transp_AraH_like"/>
    <property type="match status" value="1"/>
</dbReference>
<protein>
    <recommendedName>
        <fullName evidence="10">Ribose ABC transporter permease</fullName>
    </recommendedName>
</protein>
<feature type="transmembrane region" description="Helical" evidence="8">
    <location>
        <begin position="23"/>
        <end position="41"/>
    </location>
</feature>
<dbReference type="GO" id="GO:0005886">
    <property type="term" value="C:plasma membrane"/>
    <property type="evidence" value="ECO:0007669"/>
    <property type="project" value="UniProtKB-SubCell"/>
</dbReference>
<comment type="caution">
    <text evidence="9">The sequence shown here is derived from an EMBL/GenBank/DDBJ whole genome shotgun (WGS) entry which is preliminary data.</text>
</comment>
<evidence type="ECO:0000256" key="1">
    <source>
        <dbReference type="ARBA" id="ARBA00004651"/>
    </source>
</evidence>
<dbReference type="Pfam" id="PF02653">
    <property type="entry name" value="BPD_transp_2"/>
    <property type="match status" value="1"/>
</dbReference>
<feature type="transmembrane region" description="Helical" evidence="8">
    <location>
        <begin position="192"/>
        <end position="213"/>
    </location>
</feature>
<keyword evidence="5 8" id="KW-0812">Transmembrane</keyword>
<evidence type="ECO:0000256" key="8">
    <source>
        <dbReference type="SAM" id="Phobius"/>
    </source>
</evidence>
<dbReference type="InterPro" id="IPR001851">
    <property type="entry name" value="ABC_transp_permease"/>
</dbReference>
<evidence type="ECO:0000313" key="9">
    <source>
        <dbReference type="EMBL" id="GAH44829.1"/>
    </source>
</evidence>
<evidence type="ECO:0000256" key="2">
    <source>
        <dbReference type="ARBA" id="ARBA00022448"/>
    </source>
</evidence>
<reference evidence="9" key="1">
    <citation type="journal article" date="2014" name="Front. Microbiol.">
        <title>High frequency of phylogenetically diverse reductive dehalogenase-homologous genes in deep subseafloor sedimentary metagenomes.</title>
        <authorList>
            <person name="Kawai M."/>
            <person name="Futagami T."/>
            <person name="Toyoda A."/>
            <person name="Takaki Y."/>
            <person name="Nishi S."/>
            <person name="Hori S."/>
            <person name="Arai W."/>
            <person name="Tsubouchi T."/>
            <person name="Morono Y."/>
            <person name="Uchiyama I."/>
            <person name="Ito T."/>
            <person name="Fujiyama A."/>
            <person name="Inagaki F."/>
            <person name="Takami H."/>
        </authorList>
    </citation>
    <scope>NUCLEOTIDE SEQUENCE</scope>
    <source>
        <strain evidence="9">Expedition CK06-06</strain>
    </source>
</reference>
<feature type="transmembrane region" description="Helical" evidence="8">
    <location>
        <begin position="100"/>
        <end position="118"/>
    </location>
</feature>
<organism evidence="9">
    <name type="scientific">marine sediment metagenome</name>
    <dbReference type="NCBI Taxonomy" id="412755"/>
    <lineage>
        <taxon>unclassified sequences</taxon>
        <taxon>metagenomes</taxon>
        <taxon>ecological metagenomes</taxon>
    </lineage>
</organism>
<keyword evidence="7 8" id="KW-0472">Membrane</keyword>
<accession>X1GT88</accession>
<evidence type="ECO:0000256" key="7">
    <source>
        <dbReference type="ARBA" id="ARBA00023136"/>
    </source>
</evidence>